<dbReference type="GO" id="GO:0034080">
    <property type="term" value="P:CENP-A containing chromatin assembly"/>
    <property type="evidence" value="ECO:0007669"/>
    <property type="project" value="TreeGrafter"/>
</dbReference>
<sequence length="461" mass="50218">MTDDGTFCFGQLELTFGGHFEFLDPSRMADELLTHGRRHLLCGEIAQAVESFQKACELIATEHGDLDDKLAEPNFLYGSALLELARMESTVIGNALVGVPEEDSASESDDLVENGPQMTAEEQEELSNQVLDAMCEPSGDEAVEKANRDAPTSEETECAPEDEAEEKASSDGDGEEEVEAASNNEEQAETAEDEVDADTQEDISNLQLAWEVLEVSKTIYSRRNDDDSRLKVADCLEKLAEISREKEDYVQALSDLQDCLTIRSAVLNDDHRDIAEVHYQLGTTHAIAGALDLASTCFRNAVSCLQQHANNIRTKITEMEKLGDQAVELEALRNSLKEVESLVIDVQRRHAEVNEDLAATQLGIQSSSSTLAAKSTESDTNAQAVDDISHLVRKKRAVSDETATEPSVSEIIPVPSGTQKLKKARITADDPTTNGDVRHLNGTSQTALINGTQDNPIAEIA</sequence>
<keyword evidence="5" id="KW-0539">Nucleus</keyword>
<evidence type="ECO:0000256" key="7">
    <source>
        <dbReference type="SAM" id="MobiDB-lite"/>
    </source>
</evidence>
<dbReference type="Pfam" id="PF13424">
    <property type="entry name" value="TPR_12"/>
    <property type="match status" value="1"/>
</dbReference>
<dbReference type="OrthoDB" id="5587616at2759"/>
<dbReference type="PANTHER" id="PTHR15081">
    <property type="entry name" value="NUCLEAR AUTOANTIGENIC SPERM PROTEIN NASP -RELATED"/>
    <property type="match status" value="1"/>
</dbReference>
<dbReference type="STRING" id="147828.A0A4S2M038"/>
<feature type="compositionally biased region" description="Acidic residues" evidence="7">
    <location>
        <begin position="152"/>
        <end position="165"/>
    </location>
</feature>
<keyword evidence="6" id="KW-0175">Coiled coil</keyword>
<dbReference type="InterPro" id="IPR019734">
    <property type="entry name" value="TPR_rpt"/>
</dbReference>
<evidence type="ECO:0000256" key="3">
    <source>
        <dbReference type="ARBA" id="ARBA00022737"/>
    </source>
</evidence>
<comment type="similarity">
    <text evidence="2">Belongs to the NASP family.</text>
</comment>
<comment type="subcellular location">
    <subcellularLocation>
        <location evidence="1">Nucleus</location>
    </subcellularLocation>
</comment>
<dbReference type="EMBL" id="SJOL01005976">
    <property type="protein sequence ID" value="TGZ69552.1"/>
    <property type="molecule type" value="Genomic_DNA"/>
</dbReference>
<dbReference type="GO" id="GO:0005654">
    <property type="term" value="C:nucleoplasm"/>
    <property type="evidence" value="ECO:0007669"/>
    <property type="project" value="TreeGrafter"/>
</dbReference>
<keyword evidence="9" id="KW-1185">Reference proteome</keyword>
<protein>
    <submittedName>
        <fullName evidence="8">Uncharacterized protein</fullName>
    </submittedName>
</protein>
<feature type="compositionally biased region" description="Polar residues" evidence="7">
    <location>
        <begin position="430"/>
        <end position="455"/>
    </location>
</feature>
<comment type="caution">
    <text evidence="8">The sequence shown here is derived from an EMBL/GenBank/DDBJ whole genome shotgun (WGS) entry which is preliminary data.</text>
</comment>
<evidence type="ECO:0000256" key="5">
    <source>
        <dbReference type="ARBA" id="ARBA00023242"/>
    </source>
</evidence>
<feature type="region of interest" description="Disordered" evidence="7">
    <location>
        <begin position="397"/>
        <end position="461"/>
    </location>
</feature>
<feature type="coiled-coil region" evidence="6">
    <location>
        <begin position="319"/>
        <end position="356"/>
    </location>
</feature>
<gene>
    <name evidence="8" type="ORF">CRM22_003681</name>
</gene>
<dbReference type="Proteomes" id="UP000308267">
    <property type="component" value="Unassembled WGS sequence"/>
</dbReference>
<evidence type="ECO:0000313" key="9">
    <source>
        <dbReference type="Proteomes" id="UP000308267"/>
    </source>
</evidence>
<feature type="region of interest" description="Disordered" evidence="7">
    <location>
        <begin position="139"/>
        <end position="200"/>
    </location>
</feature>
<organism evidence="8 9">
    <name type="scientific">Opisthorchis felineus</name>
    <dbReference type="NCBI Taxonomy" id="147828"/>
    <lineage>
        <taxon>Eukaryota</taxon>
        <taxon>Metazoa</taxon>
        <taxon>Spiralia</taxon>
        <taxon>Lophotrochozoa</taxon>
        <taxon>Platyhelminthes</taxon>
        <taxon>Trematoda</taxon>
        <taxon>Digenea</taxon>
        <taxon>Opisthorchiida</taxon>
        <taxon>Opisthorchiata</taxon>
        <taxon>Opisthorchiidae</taxon>
        <taxon>Opisthorchis</taxon>
    </lineage>
</organism>
<evidence type="ECO:0000256" key="6">
    <source>
        <dbReference type="SAM" id="Coils"/>
    </source>
</evidence>
<evidence type="ECO:0000256" key="4">
    <source>
        <dbReference type="ARBA" id="ARBA00022803"/>
    </source>
</evidence>
<proteinExistence type="inferred from homology"/>
<dbReference type="InterPro" id="IPR051730">
    <property type="entry name" value="NASP-like"/>
</dbReference>
<keyword evidence="3" id="KW-0677">Repeat</keyword>
<dbReference type="PANTHER" id="PTHR15081:SF1">
    <property type="entry name" value="NUCLEAR AUTOANTIGENIC SPERM PROTEIN"/>
    <property type="match status" value="1"/>
</dbReference>
<evidence type="ECO:0000313" key="8">
    <source>
        <dbReference type="EMBL" id="TGZ69552.1"/>
    </source>
</evidence>
<dbReference type="Gene3D" id="1.25.40.10">
    <property type="entry name" value="Tetratricopeptide repeat domain"/>
    <property type="match status" value="1"/>
</dbReference>
<dbReference type="GO" id="GO:0042393">
    <property type="term" value="F:histone binding"/>
    <property type="evidence" value="ECO:0007669"/>
    <property type="project" value="TreeGrafter"/>
</dbReference>
<dbReference type="SUPFAM" id="SSF48452">
    <property type="entry name" value="TPR-like"/>
    <property type="match status" value="1"/>
</dbReference>
<name>A0A4S2M038_OPIFE</name>
<dbReference type="InterPro" id="IPR011990">
    <property type="entry name" value="TPR-like_helical_dom_sf"/>
</dbReference>
<dbReference type="AlphaFoldDB" id="A0A4S2M038"/>
<keyword evidence="4" id="KW-0802">TPR repeat</keyword>
<dbReference type="GO" id="GO:0006335">
    <property type="term" value="P:DNA replication-dependent chromatin assembly"/>
    <property type="evidence" value="ECO:0007669"/>
    <property type="project" value="TreeGrafter"/>
</dbReference>
<feature type="compositionally biased region" description="Acidic residues" evidence="7">
    <location>
        <begin position="186"/>
        <end position="200"/>
    </location>
</feature>
<accession>A0A4S2M038</accession>
<evidence type="ECO:0000256" key="1">
    <source>
        <dbReference type="ARBA" id="ARBA00004123"/>
    </source>
</evidence>
<evidence type="ECO:0000256" key="2">
    <source>
        <dbReference type="ARBA" id="ARBA00008402"/>
    </source>
</evidence>
<reference evidence="8 9" key="1">
    <citation type="journal article" date="2019" name="BMC Genomics">
        <title>New insights from Opisthorchis felineus genome: update on genomics of the epidemiologically important liver flukes.</title>
        <authorList>
            <person name="Ershov N.I."/>
            <person name="Mordvinov V.A."/>
            <person name="Prokhortchouk E.B."/>
            <person name="Pakharukova M.Y."/>
            <person name="Gunbin K.V."/>
            <person name="Ustyantsev K."/>
            <person name="Genaev M.A."/>
            <person name="Blinov A.G."/>
            <person name="Mazur A."/>
            <person name="Boulygina E."/>
            <person name="Tsygankova S."/>
            <person name="Khrameeva E."/>
            <person name="Chekanov N."/>
            <person name="Fan G."/>
            <person name="Xiao A."/>
            <person name="Zhang H."/>
            <person name="Xu X."/>
            <person name="Yang H."/>
            <person name="Solovyev V."/>
            <person name="Lee S.M."/>
            <person name="Liu X."/>
            <person name="Afonnikov D.A."/>
            <person name="Skryabin K.G."/>
        </authorList>
    </citation>
    <scope>NUCLEOTIDE SEQUENCE [LARGE SCALE GENOMIC DNA]</scope>
    <source>
        <strain evidence="8">AK-0245</strain>
        <tissue evidence="8">Whole organism</tissue>
    </source>
</reference>
<dbReference type="SMART" id="SM00028">
    <property type="entry name" value="TPR"/>
    <property type="match status" value="3"/>
</dbReference>